<comment type="caution">
    <text evidence="7">The sequence shown here is derived from an EMBL/GenBank/DDBJ whole genome shotgun (WGS) entry which is preliminary data.</text>
</comment>
<dbReference type="Pfam" id="PF00753">
    <property type="entry name" value="Lactamase_B"/>
    <property type="match status" value="1"/>
</dbReference>
<evidence type="ECO:0000256" key="5">
    <source>
        <dbReference type="SAM" id="SignalP"/>
    </source>
</evidence>
<keyword evidence="5" id="KW-0732">Signal</keyword>
<gene>
    <name evidence="7" type="ORF">B0H16DRAFT_1534649</name>
</gene>
<dbReference type="EMBL" id="JARKIB010000040">
    <property type="protein sequence ID" value="KAJ7759167.1"/>
    <property type="molecule type" value="Genomic_DNA"/>
</dbReference>
<keyword evidence="2" id="KW-0479">Metal-binding</keyword>
<dbReference type="GO" id="GO:0046872">
    <property type="term" value="F:metal ion binding"/>
    <property type="evidence" value="ECO:0007669"/>
    <property type="project" value="UniProtKB-KW"/>
</dbReference>
<comment type="similarity">
    <text evidence="1">Belongs to the metallo-beta-lactamase superfamily.</text>
</comment>
<dbReference type="InterPro" id="IPR001279">
    <property type="entry name" value="Metallo-B-lactamas"/>
</dbReference>
<evidence type="ECO:0000259" key="6">
    <source>
        <dbReference type="SMART" id="SM00849"/>
    </source>
</evidence>
<dbReference type="Gene3D" id="3.60.15.10">
    <property type="entry name" value="Ribonuclease Z/Hydroxyacylglutathione hydrolase-like"/>
    <property type="match status" value="1"/>
</dbReference>
<evidence type="ECO:0000256" key="1">
    <source>
        <dbReference type="ARBA" id="ARBA00007749"/>
    </source>
</evidence>
<dbReference type="InterPro" id="IPR036866">
    <property type="entry name" value="RibonucZ/Hydroxyglut_hydro"/>
</dbReference>
<dbReference type="PANTHER" id="PTHR42978:SF5">
    <property type="entry name" value="METALLO-BETA-LACTAMASE DOMAIN-CONTAINING PROTEIN"/>
    <property type="match status" value="1"/>
</dbReference>
<feature type="signal peptide" evidence="5">
    <location>
        <begin position="1"/>
        <end position="18"/>
    </location>
</feature>
<keyword evidence="3" id="KW-0378">Hydrolase</keyword>
<sequence length="385" mass="42171">MRFLPSLALVFFAGKTYASYRDFGIPVSSATVDVRVFNVANVTFINKAGGPSLIEPILPGREALEFSAYAFLVEHKTSRLMFDLGTRADPKNYAPSIAGFFSSGILQLQSPAKDIFELLREGGIALNSINTVIWSHAHFDHVGDMSKFPSSTKLVIGSETDTQTYPQFPNASLLASDFAGRTVTKLNFAAANLSFANLKAIDYFGDGSFYLLDTPGHLPGHLSALARVTPTSFVHLAGDTYHNVGEMRPRPEIQQSFPCPAHLLDEAKAVSTDYFWSPKSDNGNFDLRSRAAPLLVTSDLPESFTSDPIIAGISADKVAAFDADPDFFVVVAHDISLRSSLPYFPQTLGTWKANKLKQNTVWNFLDKTNPAFIFNPINQTKVIKT</sequence>
<feature type="chain" id="PRO_5041919865" evidence="5">
    <location>
        <begin position="19"/>
        <end position="385"/>
    </location>
</feature>
<evidence type="ECO:0000313" key="8">
    <source>
        <dbReference type="Proteomes" id="UP001215598"/>
    </source>
</evidence>
<feature type="domain" description="Metallo-beta-lactamase" evidence="6">
    <location>
        <begin position="67"/>
        <end position="262"/>
    </location>
</feature>
<proteinExistence type="inferred from homology"/>
<organism evidence="7 8">
    <name type="scientific">Mycena metata</name>
    <dbReference type="NCBI Taxonomy" id="1033252"/>
    <lineage>
        <taxon>Eukaryota</taxon>
        <taxon>Fungi</taxon>
        <taxon>Dikarya</taxon>
        <taxon>Basidiomycota</taxon>
        <taxon>Agaricomycotina</taxon>
        <taxon>Agaricomycetes</taxon>
        <taxon>Agaricomycetidae</taxon>
        <taxon>Agaricales</taxon>
        <taxon>Marasmiineae</taxon>
        <taxon>Mycenaceae</taxon>
        <taxon>Mycena</taxon>
    </lineage>
</organism>
<accession>A0AAD7J9M1</accession>
<dbReference type="Proteomes" id="UP001215598">
    <property type="component" value="Unassembled WGS sequence"/>
</dbReference>
<dbReference type="GO" id="GO:0016787">
    <property type="term" value="F:hydrolase activity"/>
    <property type="evidence" value="ECO:0007669"/>
    <property type="project" value="UniProtKB-KW"/>
</dbReference>
<dbReference type="AlphaFoldDB" id="A0AAD7J9M1"/>
<reference evidence="7" key="1">
    <citation type="submission" date="2023-03" db="EMBL/GenBank/DDBJ databases">
        <title>Massive genome expansion in bonnet fungi (Mycena s.s.) driven by repeated elements and novel gene families across ecological guilds.</title>
        <authorList>
            <consortium name="Lawrence Berkeley National Laboratory"/>
            <person name="Harder C.B."/>
            <person name="Miyauchi S."/>
            <person name="Viragh M."/>
            <person name="Kuo A."/>
            <person name="Thoen E."/>
            <person name="Andreopoulos B."/>
            <person name="Lu D."/>
            <person name="Skrede I."/>
            <person name="Drula E."/>
            <person name="Henrissat B."/>
            <person name="Morin E."/>
            <person name="Kohler A."/>
            <person name="Barry K."/>
            <person name="LaButti K."/>
            <person name="Morin E."/>
            <person name="Salamov A."/>
            <person name="Lipzen A."/>
            <person name="Mereny Z."/>
            <person name="Hegedus B."/>
            <person name="Baldrian P."/>
            <person name="Stursova M."/>
            <person name="Weitz H."/>
            <person name="Taylor A."/>
            <person name="Grigoriev I.V."/>
            <person name="Nagy L.G."/>
            <person name="Martin F."/>
            <person name="Kauserud H."/>
        </authorList>
    </citation>
    <scope>NUCLEOTIDE SEQUENCE</scope>
    <source>
        <strain evidence="7">CBHHK182m</strain>
    </source>
</reference>
<dbReference type="SUPFAM" id="SSF56281">
    <property type="entry name" value="Metallo-hydrolase/oxidoreductase"/>
    <property type="match status" value="1"/>
</dbReference>
<evidence type="ECO:0000313" key="7">
    <source>
        <dbReference type="EMBL" id="KAJ7759167.1"/>
    </source>
</evidence>
<dbReference type="PANTHER" id="PTHR42978">
    <property type="entry name" value="QUORUM-QUENCHING LACTONASE YTNP-RELATED-RELATED"/>
    <property type="match status" value="1"/>
</dbReference>
<dbReference type="InterPro" id="IPR051013">
    <property type="entry name" value="MBL_superfamily_lactonases"/>
</dbReference>
<dbReference type="SMART" id="SM00849">
    <property type="entry name" value="Lactamase_B"/>
    <property type="match status" value="1"/>
</dbReference>
<keyword evidence="4" id="KW-0862">Zinc</keyword>
<evidence type="ECO:0000256" key="3">
    <source>
        <dbReference type="ARBA" id="ARBA00022801"/>
    </source>
</evidence>
<name>A0AAD7J9M1_9AGAR</name>
<evidence type="ECO:0000256" key="2">
    <source>
        <dbReference type="ARBA" id="ARBA00022723"/>
    </source>
</evidence>
<protein>
    <submittedName>
        <fullName evidence="7">Beta-lactamase-like protein</fullName>
    </submittedName>
</protein>
<evidence type="ECO:0000256" key="4">
    <source>
        <dbReference type="ARBA" id="ARBA00022833"/>
    </source>
</evidence>
<keyword evidence="8" id="KW-1185">Reference proteome</keyword>
<dbReference type="CDD" id="cd07730">
    <property type="entry name" value="metallo-hydrolase-like_MBL-fold"/>
    <property type="match status" value="1"/>
</dbReference>